<dbReference type="InterPro" id="IPR038377">
    <property type="entry name" value="Na/Glc_symporter_sf"/>
</dbReference>
<evidence type="ECO:0000256" key="2">
    <source>
        <dbReference type="ARBA" id="ARBA00006434"/>
    </source>
</evidence>
<feature type="transmembrane region" description="Helical" evidence="11">
    <location>
        <begin position="125"/>
        <end position="144"/>
    </location>
</feature>
<feature type="transmembrane region" description="Helical" evidence="11">
    <location>
        <begin position="615"/>
        <end position="638"/>
    </location>
</feature>
<dbReference type="OrthoDB" id="6132759at2759"/>
<comment type="caution">
    <text evidence="12">The sequence shown here is derived from an EMBL/GenBank/DDBJ whole genome shotgun (WGS) entry which is preliminary data.</text>
</comment>
<dbReference type="InterPro" id="IPR001734">
    <property type="entry name" value="Na/solute_symporter"/>
</dbReference>
<feature type="transmembrane region" description="Helical" evidence="11">
    <location>
        <begin position="411"/>
        <end position="432"/>
    </location>
</feature>
<feature type="transmembrane region" description="Helical" evidence="11">
    <location>
        <begin position="885"/>
        <end position="908"/>
    </location>
</feature>
<dbReference type="Proteomes" id="UP001151699">
    <property type="component" value="Chromosome B"/>
</dbReference>
<organism evidence="12 13">
    <name type="scientific">Pseudolycoriella hygida</name>
    <dbReference type="NCBI Taxonomy" id="35572"/>
    <lineage>
        <taxon>Eukaryota</taxon>
        <taxon>Metazoa</taxon>
        <taxon>Ecdysozoa</taxon>
        <taxon>Arthropoda</taxon>
        <taxon>Hexapoda</taxon>
        <taxon>Insecta</taxon>
        <taxon>Pterygota</taxon>
        <taxon>Neoptera</taxon>
        <taxon>Endopterygota</taxon>
        <taxon>Diptera</taxon>
        <taxon>Nematocera</taxon>
        <taxon>Sciaroidea</taxon>
        <taxon>Sciaridae</taxon>
        <taxon>Pseudolycoriella</taxon>
    </lineage>
</organism>
<keyword evidence="10" id="KW-0739">Sodium transport</keyword>
<feature type="transmembrane region" description="Helical" evidence="11">
    <location>
        <begin position="690"/>
        <end position="714"/>
    </location>
</feature>
<evidence type="ECO:0000313" key="13">
    <source>
        <dbReference type="Proteomes" id="UP001151699"/>
    </source>
</evidence>
<evidence type="ECO:0000256" key="4">
    <source>
        <dbReference type="ARBA" id="ARBA00022475"/>
    </source>
</evidence>
<comment type="subcellular location">
    <subcellularLocation>
        <location evidence="1">Cell membrane</location>
        <topology evidence="1">Multi-pass membrane protein</topology>
    </subcellularLocation>
</comment>
<accession>A0A9Q0S5C2</accession>
<evidence type="ECO:0000256" key="8">
    <source>
        <dbReference type="ARBA" id="ARBA00023065"/>
    </source>
</evidence>
<keyword evidence="8" id="KW-0406">Ion transport</keyword>
<dbReference type="EMBL" id="WJQU01000002">
    <property type="protein sequence ID" value="KAJ6643875.1"/>
    <property type="molecule type" value="Genomic_DNA"/>
</dbReference>
<feature type="transmembrane region" description="Helical" evidence="11">
    <location>
        <begin position="1124"/>
        <end position="1148"/>
    </location>
</feature>
<evidence type="ECO:0000256" key="7">
    <source>
        <dbReference type="ARBA" id="ARBA00023053"/>
    </source>
</evidence>
<evidence type="ECO:0000256" key="10">
    <source>
        <dbReference type="ARBA" id="ARBA00023201"/>
    </source>
</evidence>
<keyword evidence="13" id="KW-1185">Reference proteome</keyword>
<feature type="transmembrane region" description="Helical" evidence="11">
    <location>
        <begin position="80"/>
        <end position="104"/>
    </location>
</feature>
<dbReference type="PROSITE" id="PS50283">
    <property type="entry name" value="NA_SOLUT_SYMP_3"/>
    <property type="match status" value="2"/>
</dbReference>
<dbReference type="GO" id="GO:0015293">
    <property type="term" value="F:symporter activity"/>
    <property type="evidence" value="ECO:0007669"/>
    <property type="project" value="TreeGrafter"/>
</dbReference>
<evidence type="ECO:0000313" key="12">
    <source>
        <dbReference type="EMBL" id="KAJ6643875.1"/>
    </source>
</evidence>
<dbReference type="GO" id="GO:0006814">
    <property type="term" value="P:sodium ion transport"/>
    <property type="evidence" value="ECO:0007669"/>
    <property type="project" value="UniProtKB-KW"/>
</dbReference>
<dbReference type="NCBIfam" id="TIGR00813">
    <property type="entry name" value="sss"/>
    <property type="match status" value="2"/>
</dbReference>
<keyword evidence="9 11" id="KW-0472">Membrane</keyword>
<sequence length="1243" mass="138386">MTDNLFGWIDYSVFVGMLLISAVIGVFYACKGKQSADDILIGGKSMGVIPVAASIMATFMSATGLLGVPAEMFLYGTQLILSYVIIVMPLMTFMSSYLIVPVFYNLGSCSANEYLERRFGKPIRAFSCLLYILTMTFFMGIALYAPAMALTQVTGLHVWITVWITGLVCTFYTTIGGMKAVVWTDTFQTLIMFGAMIWIVVQGVMDSGGLDQVWTDNLETDRLNFFDFDPSPYTRVSFWNAVLGGSVAMLGAYATNQATIQRYLSLPTLSDAKRAVWMALPMFTIIHLVVLLVGMVVISKYRYCDPIKTQRIMTADQLFPLFVMDTMGNIPGIPGIFVAGIFSASLSTVSSGINSLTAVVHEDIIKPYIWRNLTDVQTLRLLKIMSVVGGLLCIGTAMISGFMGNIIQATMVAFGLLGAPMFGTFMLGLFVPHATNKGAIIGLLTGFVFNLWMGMGSLFNFPYYPKLEKDYVDKCPERYFNVTGHAFNQTLNDELIQAEIERTESIFPIYRISFMYYILIGVIIVMVVGTASSFIFGASDIHDMDSRLFVPPIGRLVEKKQRAKKMSKKRKNEKAEEAGMLKKDTIKVCNYHSTVFIVKPVKPINSTLLQRVDNLFGWIDYSVFVGMLLISAVIGVFYACKGKQSADDILIGGKSMGVIPVAASIMATFMSATGLLGVPAEMFLYGTQLILSYVIIVMPLMTFMSSYLIVPVFYNLGSCSANEYLERRFGKPIRAFSCLLYILTMTFFMGIALYAPAMALTQVTGLHVWITVWITGLVCTFYTTIGGMKAVVWTDTFQTLIMFGAMIWIVVQGVMDSGGLDQVWTDNLETDRLNFFDFDPSPYTRVSFWNAVLGGSVAMLGAYATNQATIQRYLSLPTLSDAKRAVWMALPMFTIIHLVVLLVGMVVISKYRYCDPIKTQRIMTADQLFPLFVMDTMGNIPGIPGIFVAGIFSASLSTVSSGINSLTAVVHEDIIKPYIWRNLTDVQTLRLLKIMSVVGGLLCIGTAMISGFMGNIIQATMVAFGLLGAPMFGTFMLGLFVPHATNKGAIIGLLTGFVFNLWMGMGSLFNFPYYPKLEKDYVDKCPERYFNVTGHAFNQTLNDELIQAEIERTESIFPIYRISFMYYILIGVIIVMVVGTASSFIFGASDIHDMDSRLFVPPIGRLVEKKQRAKKMSKKRKNEKAEEAGMLKKKIENCEYLQIALFVSYFSDNDLNVRDKSRNLIIHRTYKWAKRNVEYNEFC</sequence>
<comment type="similarity">
    <text evidence="2">Belongs to the sodium:solute symporter (SSF) (TC 2.A.21) family.</text>
</comment>
<feature type="transmembrane region" description="Helical" evidence="11">
    <location>
        <begin position="48"/>
        <end position="68"/>
    </location>
</feature>
<reference evidence="12" key="1">
    <citation type="submission" date="2022-07" db="EMBL/GenBank/DDBJ databases">
        <authorList>
            <person name="Trinca V."/>
            <person name="Uliana J.V.C."/>
            <person name="Torres T.T."/>
            <person name="Ward R.J."/>
            <person name="Monesi N."/>
        </authorList>
    </citation>
    <scope>NUCLEOTIDE SEQUENCE</scope>
    <source>
        <strain evidence="12">HSMRA1968</strain>
        <tissue evidence="12">Whole embryos</tissue>
    </source>
</reference>
<feature type="transmembrane region" description="Helical" evidence="11">
    <location>
        <begin position="275"/>
        <end position="298"/>
    </location>
</feature>
<keyword evidence="6 11" id="KW-1133">Transmembrane helix</keyword>
<gene>
    <name evidence="12" type="primary">Slc5a8_3</name>
    <name evidence="12" type="ORF">Bhyg_08840</name>
</gene>
<dbReference type="GO" id="GO:0005886">
    <property type="term" value="C:plasma membrane"/>
    <property type="evidence" value="ECO:0007669"/>
    <property type="project" value="UniProtKB-SubCell"/>
</dbReference>
<dbReference type="InterPro" id="IPR051163">
    <property type="entry name" value="Sodium:Solute_Symporter_SSF"/>
</dbReference>
<dbReference type="AlphaFoldDB" id="A0A9Q0S5C2"/>
<feature type="transmembrane region" description="Helical" evidence="11">
    <location>
        <begin position="1048"/>
        <end position="1069"/>
    </location>
</feature>
<dbReference type="Gene3D" id="1.20.1730.10">
    <property type="entry name" value="Sodium/glucose cotransporter"/>
    <property type="match status" value="2"/>
</dbReference>
<evidence type="ECO:0000256" key="9">
    <source>
        <dbReference type="ARBA" id="ARBA00023136"/>
    </source>
</evidence>
<evidence type="ECO:0000256" key="1">
    <source>
        <dbReference type="ARBA" id="ARBA00004651"/>
    </source>
</evidence>
<dbReference type="CDD" id="cd11492">
    <property type="entry name" value="SLC5sbd_NIS-SMVT"/>
    <property type="match status" value="2"/>
</dbReference>
<feature type="transmembrane region" description="Helical" evidence="11">
    <location>
        <begin position="156"/>
        <end position="175"/>
    </location>
</feature>
<feature type="transmembrane region" description="Helical" evidence="11">
    <location>
        <begin position="438"/>
        <end position="459"/>
    </location>
</feature>
<feature type="transmembrane region" description="Helical" evidence="11">
    <location>
        <begin position="6"/>
        <end position="28"/>
    </location>
</feature>
<name>A0A9Q0S5C2_9DIPT</name>
<feature type="transmembrane region" description="Helical" evidence="11">
    <location>
        <begin position="846"/>
        <end position="864"/>
    </location>
</feature>
<dbReference type="PANTHER" id="PTHR42985">
    <property type="entry name" value="SODIUM-COUPLED MONOCARBOXYLATE TRANSPORTER"/>
    <property type="match status" value="1"/>
</dbReference>
<feature type="transmembrane region" description="Helical" evidence="11">
    <location>
        <begin position="236"/>
        <end position="254"/>
    </location>
</feature>
<dbReference type="Pfam" id="PF00474">
    <property type="entry name" value="SSF"/>
    <property type="match status" value="2"/>
</dbReference>
<keyword evidence="3" id="KW-0813">Transport</keyword>
<feature type="transmembrane region" description="Helical" evidence="11">
    <location>
        <begin position="735"/>
        <end position="754"/>
    </location>
</feature>
<keyword evidence="4" id="KW-1003">Cell membrane</keyword>
<evidence type="ECO:0000256" key="6">
    <source>
        <dbReference type="ARBA" id="ARBA00022989"/>
    </source>
</evidence>
<feature type="transmembrane region" description="Helical" evidence="11">
    <location>
        <begin position="1019"/>
        <end position="1041"/>
    </location>
</feature>
<protein>
    <submittedName>
        <fullName evidence="12">Sodium-coupled monocarboxylate transporter 1</fullName>
    </submittedName>
</protein>
<dbReference type="PANTHER" id="PTHR42985:SF40">
    <property type="entry name" value="LD47995P-RELATED"/>
    <property type="match status" value="1"/>
</dbReference>
<evidence type="ECO:0000256" key="11">
    <source>
        <dbReference type="SAM" id="Phobius"/>
    </source>
</evidence>
<evidence type="ECO:0000256" key="5">
    <source>
        <dbReference type="ARBA" id="ARBA00022692"/>
    </source>
</evidence>
<feature type="transmembrane region" description="Helical" evidence="11">
    <location>
        <begin position="514"/>
        <end position="538"/>
    </location>
</feature>
<keyword evidence="5 11" id="KW-0812">Transmembrane</keyword>
<keyword evidence="7" id="KW-0915">Sodium</keyword>
<feature type="transmembrane region" description="Helical" evidence="11">
    <location>
        <begin position="381"/>
        <end position="399"/>
    </location>
</feature>
<feature type="transmembrane region" description="Helical" evidence="11">
    <location>
        <begin position="658"/>
        <end position="678"/>
    </location>
</feature>
<feature type="transmembrane region" description="Helical" evidence="11">
    <location>
        <begin position="991"/>
        <end position="1013"/>
    </location>
</feature>
<feature type="transmembrane region" description="Helical" evidence="11">
    <location>
        <begin position="766"/>
        <end position="785"/>
    </location>
</feature>
<evidence type="ECO:0000256" key="3">
    <source>
        <dbReference type="ARBA" id="ARBA00022448"/>
    </source>
</evidence>
<proteinExistence type="inferred from homology"/>